<organism evidence="2 3">
    <name type="scientific">Fervidobacterium nodosum (strain ATCC 35602 / DSM 5306 / Rt17-B1)</name>
    <dbReference type="NCBI Taxonomy" id="381764"/>
    <lineage>
        <taxon>Bacteria</taxon>
        <taxon>Thermotogati</taxon>
        <taxon>Thermotogota</taxon>
        <taxon>Thermotogae</taxon>
        <taxon>Thermotogales</taxon>
        <taxon>Fervidobacteriaceae</taxon>
        <taxon>Fervidobacterium</taxon>
    </lineage>
</organism>
<dbReference type="Proteomes" id="UP000002415">
    <property type="component" value="Chromosome"/>
</dbReference>
<dbReference type="eggNOG" id="COG1833">
    <property type="taxonomic scope" value="Bacteria"/>
</dbReference>
<reference evidence="2 3" key="2">
    <citation type="journal article" date="2009" name="Proc. Natl. Acad. Sci. U.S.A.">
        <title>On the chimeric nature, thermophilic origin, and phylogenetic placement of the Thermotogales.</title>
        <authorList>
            <person name="Zhaxybayeva O."/>
            <person name="Swithers K.S."/>
            <person name="Lapierre P."/>
            <person name="Fournier G.P."/>
            <person name="Bickhart D.M."/>
            <person name="DeBoy R.T."/>
            <person name="Nelson K.E."/>
            <person name="Nesbo C.L."/>
            <person name="Doolittle W.F."/>
            <person name="Gogarten J.P."/>
            <person name="Noll K.M."/>
        </authorList>
    </citation>
    <scope>NUCLEOTIDE SEQUENCE [LARGE SCALE GENOMIC DNA]</scope>
    <source>
        <strain evidence="3">ATCC 35602 / DSM 5306 / Rt17-B1</strain>
    </source>
</reference>
<dbReference type="EMBL" id="CP000771">
    <property type="protein sequence ID" value="ABS60668.1"/>
    <property type="molecule type" value="Genomic_DNA"/>
</dbReference>
<dbReference type="InterPro" id="IPR000305">
    <property type="entry name" value="GIY-YIG_endonuc"/>
</dbReference>
<evidence type="ECO:0000313" key="3">
    <source>
        <dbReference type="Proteomes" id="UP000002415"/>
    </source>
</evidence>
<dbReference type="OrthoDB" id="9802365at2"/>
<dbReference type="HOGENOM" id="CLU_115699_1_0_0"/>
<name>A7HL85_FERNB</name>
<proteinExistence type="predicted"/>
<dbReference type="PANTHER" id="PTHR37460">
    <property type="entry name" value="ENDONUCLEASE III"/>
    <property type="match status" value="1"/>
</dbReference>
<dbReference type="SMART" id="SM00465">
    <property type="entry name" value="GIYc"/>
    <property type="match status" value="1"/>
</dbReference>
<evidence type="ECO:0000259" key="1">
    <source>
        <dbReference type="SMART" id="SM00465"/>
    </source>
</evidence>
<dbReference type="RefSeq" id="WP_011993984.1">
    <property type="nucleotide sequence ID" value="NC_009718.1"/>
</dbReference>
<dbReference type="InterPro" id="IPR002837">
    <property type="entry name" value="DUF123"/>
</dbReference>
<feature type="domain" description="GIY-YIG" evidence="1">
    <location>
        <begin position="14"/>
        <end position="109"/>
    </location>
</feature>
<dbReference type="AlphaFoldDB" id="A7HL85"/>
<dbReference type="STRING" id="381764.Fnod_0815"/>
<dbReference type="Pfam" id="PF01986">
    <property type="entry name" value="DUF123"/>
    <property type="match status" value="1"/>
</dbReference>
<dbReference type="CDD" id="cd10441">
    <property type="entry name" value="GIY-YIG_COG1833"/>
    <property type="match status" value="1"/>
</dbReference>
<keyword evidence="3" id="KW-1185">Reference proteome</keyword>
<protein>
    <recommendedName>
        <fullName evidence="1">GIY-YIG domain-containing protein</fullName>
    </recommendedName>
</protein>
<dbReference type="PANTHER" id="PTHR37460:SF1">
    <property type="entry name" value="ENDONUCLEASE III"/>
    <property type="match status" value="1"/>
</dbReference>
<reference evidence="2 3" key="1">
    <citation type="submission" date="2007-07" db="EMBL/GenBank/DDBJ databases">
        <title>Complete sequence of Fervidobacterium nodosum Rt17-B1.</title>
        <authorList>
            <consortium name="US DOE Joint Genome Institute"/>
            <person name="Copeland A."/>
            <person name="Lucas S."/>
            <person name="Lapidus A."/>
            <person name="Barry K."/>
            <person name="Glavina del Rio T."/>
            <person name="Dalin E."/>
            <person name="Tice H."/>
            <person name="Pitluck S."/>
            <person name="Saunders E."/>
            <person name="Brettin T."/>
            <person name="Bruce D."/>
            <person name="Detter J.C."/>
            <person name="Han C."/>
            <person name="Schmutz J."/>
            <person name="Larimer F."/>
            <person name="Land M."/>
            <person name="Hauser L."/>
            <person name="Kyrpides N."/>
            <person name="Mikhailova N."/>
            <person name="Nelson K."/>
            <person name="Gogarten J.P."/>
            <person name="Noll K."/>
            <person name="Richardson P."/>
        </authorList>
    </citation>
    <scope>NUCLEOTIDE SEQUENCE [LARGE SCALE GENOMIC DNA]</scope>
    <source>
        <strain evidence="3">ATCC 35602 / DSM 5306 / Rt17-B1</strain>
    </source>
</reference>
<accession>A7HL85</accession>
<dbReference type="KEGG" id="fno:Fnod_0815"/>
<sequence>MKGSYILVLELSEDRKIYKWDLKRGLYVYVGSAMNNMEKRIQRHLSSKKKFHWHIDYLLEHATVKYIFMISSNKKIEEEISKQFSKEFSGPKGFGSTDLDVETNLYYIDDFEKFMRLVSEYLNSILH</sequence>
<gene>
    <name evidence="2" type="ordered locus">Fnod_0815</name>
</gene>
<evidence type="ECO:0000313" key="2">
    <source>
        <dbReference type="EMBL" id="ABS60668.1"/>
    </source>
</evidence>